<keyword evidence="1" id="KW-0812">Transmembrane</keyword>
<feature type="transmembrane region" description="Helical" evidence="1">
    <location>
        <begin position="28"/>
        <end position="46"/>
    </location>
</feature>
<accession>A0A5M9MUT4</accession>
<keyword evidence="1" id="KW-0472">Membrane</keyword>
<keyword evidence="1" id="KW-1133">Transmembrane helix</keyword>
<evidence type="ECO:0000313" key="2">
    <source>
        <dbReference type="EMBL" id="KAA8648643.1"/>
    </source>
</evidence>
<reference evidence="2 3" key="1">
    <citation type="submission" date="2019-08" db="EMBL/GenBank/DDBJ databases">
        <title>The genome sequence of a newly discovered highly antifungal drug resistant Aspergillus species, Aspergillus tanneri NIH 1004.</title>
        <authorList>
            <person name="Mounaud S."/>
            <person name="Singh I."/>
            <person name="Joardar V."/>
            <person name="Pakala S."/>
            <person name="Pakala S."/>
            <person name="Venepally P."/>
            <person name="Chung J.K."/>
            <person name="Losada L."/>
            <person name="Nierman W.C."/>
        </authorList>
    </citation>
    <scope>NUCLEOTIDE SEQUENCE [LARGE SCALE GENOMIC DNA]</scope>
    <source>
        <strain evidence="2 3">NIH1004</strain>
    </source>
</reference>
<feature type="transmembrane region" description="Helical" evidence="1">
    <location>
        <begin position="58"/>
        <end position="82"/>
    </location>
</feature>
<gene>
    <name evidence="2" type="ORF">ATNIH1004_004528</name>
</gene>
<evidence type="ECO:0000313" key="3">
    <source>
        <dbReference type="Proteomes" id="UP000324241"/>
    </source>
</evidence>
<dbReference type="VEuPathDB" id="FungiDB:EYZ11_010638"/>
<dbReference type="EMBL" id="QUQM01000003">
    <property type="protein sequence ID" value="KAA8648643.1"/>
    <property type="molecule type" value="Genomic_DNA"/>
</dbReference>
<name>A0A5M9MUT4_9EURO</name>
<dbReference type="OrthoDB" id="72269at2759"/>
<evidence type="ECO:0000256" key="1">
    <source>
        <dbReference type="SAM" id="Phobius"/>
    </source>
</evidence>
<organism evidence="2 3">
    <name type="scientific">Aspergillus tanneri</name>
    <dbReference type="NCBI Taxonomy" id="1220188"/>
    <lineage>
        <taxon>Eukaryota</taxon>
        <taxon>Fungi</taxon>
        <taxon>Dikarya</taxon>
        <taxon>Ascomycota</taxon>
        <taxon>Pezizomycotina</taxon>
        <taxon>Eurotiomycetes</taxon>
        <taxon>Eurotiomycetidae</taxon>
        <taxon>Eurotiales</taxon>
        <taxon>Aspergillaceae</taxon>
        <taxon>Aspergillus</taxon>
        <taxon>Aspergillus subgen. Circumdati</taxon>
    </lineage>
</organism>
<dbReference type="GeneID" id="54327230"/>
<dbReference type="AlphaFoldDB" id="A0A5M9MUT4"/>
<dbReference type="RefSeq" id="XP_033428004.1">
    <property type="nucleotide sequence ID" value="XM_033569198.1"/>
</dbReference>
<sequence length="212" mass="23907">MTGIYWPADYLLDMLIVFSWEAVDGSRLATSAIGIYFLAQYFGVLSRFYVDSLRQGQVLLWLLLLQLSAIASTGPIWVLWYLSTSPYDGQRLPRAVAQQIRSPGRAHPSRPSGAYMGYVLPAVAMALPSPRLVSNNFLQLALVAWNMFPIFIYLVMQTLHRPRRLGDTQSYNNPLPEPLDPAYHKAVPPSLAFRPPVLCKRTSGKNNRRRSP</sequence>
<protein>
    <submittedName>
        <fullName evidence="2">Uncharacterized protein</fullName>
    </submittedName>
</protein>
<feature type="transmembrane region" description="Helical" evidence="1">
    <location>
        <begin position="137"/>
        <end position="156"/>
    </location>
</feature>
<dbReference type="Proteomes" id="UP000324241">
    <property type="component" value="Unassembled WGS sequence"/>
</dbReference>
<comment type="caution">
    <text evidence="2">The sequence shown here is derived from an EMBL/GenBank/DDBJ whole genome shotgun (WGS) entry which is preliminary data.</text>
</comment>
<proteinExistence type="predicted"/>